<comment type="caution">
    <text evidence="7">The sequence shown here is derived from an EMBL/GenBank/DDBJ whole genome shotgun (WGS) entry which is preliminary data.</text>
</comment>
<dbReference type="InterPro" id="IPR009071">
    <property type="entry name" value="HMG_box_dom"/>
</dbReference>
<sequence>MNVARQMSVGDSHVKRPMNAFMVWSRAQRRKIALENPKMHNSEISKRLGSEWKHLTESEKRPFIEEAKRLRALHMKQYPDYKYKPRRKPKHLLKKQPFPMPYLQAPMDYLGLHRSLFPQTASIGHPSLFGLPLHTDNYLSLEAARSAAATVSAMDPVAVSNPFNHYDTKSALVASIEMKNNLLSGHHSSEGGFGCSSQNSSIASLYSSIMPCGCGPHTSIAPSSSMTYANTAGFTSCPTTSTSLVLSTGTSGDGCNGGDIMSSPAPTTQLAASVGLIKPVAKLPSNRVLRGDERSKSTSESPQLPTPGKQPQSNSSSRTSSPASASSSATRLVPPFPASHFLEFYSQYFNNSPLKQISSKAPASVSPVDIGL</sequence>
<organism evidence="7 8">
    <name type="scientific">Leptotrombidium deliense</name>
    <dbReference type="NCBI Taxonomy" id="299467"/>
    <lineage>
        <taxon>Eukaryota</taxon>
        <taxon>Metazoa</taxon>
        <taxon>Ecdysozoa</taxon>
        <taxon>Arthropoda</taxon>
        <taxon>Chelicerata</taxon>
        <taxon>Arachnida</taxon>
        <taxon>Acari</taxon>
        <taxon>Acariformes</taxon>
        <taxon>Trombidiformes</taxon>
        <taxon>Prostigmata</taxon>
        <taxon>Anystina</taxon>
        <taxon>Parasitengona</taxon>
        <taxon>Trombiculoidea</taxon>
        <taxon>Trombiculidae</taxon>
        <taxon>Leptotrombidium</taxon>
    </lineage>
</organism>
<keyword evidence="2 4" id="KW-0238">DNA-binding</keyword>
<evidence type="ECO:0000256" key="5">
    <source>
        <dbReference type="SAM" id="MobiDB-lite"/>
    </source>
</evidence>
<evidence type="ECO:0000256" key="1">
    <source>
        <dbReference type="ARBA" id="ARBA00004123"/>
    </source>
</evidence>
<name>A0A443SRY0_9ACAR</name>
<dbReference type="EMBL" id="NCKV01000581">
    <property type="protein sequence ID" value="RWS30242.1"/>
    <property type="molecule type" value="Genomic_DNA"/>
</dbReference>
<reference evidence="7 8" key="1">
    <citation type="journal article" date="2018" name="Gigascience">
        <title>Genomes of trombidid mites reveal novel predicted allergens and laterally-transferred genes associated with secondary metabolism.</title>
        <authorList>
            <person name="Dong X."/>
            <person name="Chaisiri K."/>
            <person name="Xia D."/>
            <person name="Armstrong S.D."/>
            <person name="Fang Y."/>
            <person name="Donnelly M.J."/>
            <person name="Kadowaki T."/>
            <person name="McGarry J.W."/>
            <person name="Darby A.C."/>
            <person name="Makepeace B.L."/>
        </authorList>
    </citation>
    <scope>NUCLEOTIDE SEQUENCE [LARGE SCALE GENOMIC DNA]</scope>
    <source>
        <strain evidence="7">UoL-UT</strain>
    </source>
</reference>
<dbReference type="CDD" id="cd22028">
    <property type="entry name" value="HMG-box_SoxA_SoxB_SoxG"/>
    <property type="match status" value="1"/>
</dbReference>
<dbReference type="Pfam" id="PF00505">
    <property type="entry name" value="HMG_box"/>
    <property type="match status" value="1"/>
</dbReference>
<dbReference type="Proteomes" id="UP000288716">
    <property type="component" value="Unassembled WGS sequence"/>
</dbReference>
<protein>
    <submittedName>
        <fullName evidence="7">Transcription factor SOX-21-like protein</fullName>
    </submittedName>
</protein>
<gene>
    <name evidence="7" type="ORF">B4U80_08722</name>
</gene>
<dbReference type="GO" id="GO:0000978">
    <property type="term" value="F:RNA polymerase II cis-regulatory region sequence-specific DNA binding"/>
    <property type="evidence" value="ECO:0007669"/>
    <property type="project" value="TreeGrafter"/>
</dbReference>
<dbReference type="PROSITE" id="PS50118">
    <property type="entry name" value="HMG_BOX_2"/>
    <property type="match status" value="1"/>
</dbReference>
<feature type="DNA-binding region" description="HMG box" evidence="4">
    <location>
        <begin position="14"/>
        <end position="82"/>
    </location>
</feature>
<evidence type="ECO:0000313" key="8">
    <source>
        <dbReference type="Proteomes" id="UP000288716"/>
    </source>
</evidence>
<keyword evidence="8" id="KW-1185">Reference proteome</keyword>
<evidence type="ECO:0000256" key="4">
    <source>
        <dbReference type="PROSITE-ProRule" id="PRU00267"/>
    </source>
</evidence>
<keyword evidence="3 4" id="KW-0539">Nucleus</keyword>
<accession>A0A443SRY0</accession>
<dbReference type="PANTHER" id="PTHR10270">
    <property type="entry name" value="SOX TRANSCRIPTION FACTOR"/>
    <property type="match status" value="1"/>
</dbReference>
<comment type="subcellular location">
    <subcellularLocation>
        <location evidence="1">Nucleus</location>
    </subcellularLocation>
</comment>
<dbReference type="InterPro" id="IPR050140">
    <property type="entry name" value="SRY-related_HMG-box_TF-like"/>
</dbReference>
<evidence type="ECO:0000256" key="3">
    <source>
        <dbReference type="ARBA" id="ARBA00023242"/>
    </source>
</evidence>
<evidence type="ECO:0000256" key="2">
    <source>
        <dbReference type="ARBA" id="ARBA00023125"/>
    </source>
</evidence>
<dbReference type="Gene3D" id="1.10.30.10">
    <property type="entry name" value="High mobility group box domain"/>
    <property type="match status" value="1"/>
</dbReference>
<evidence type="ECO:0000259" key="6">
    <source>
        <dbReference type="PROSITE" id="PS50118"/>
    </source>
</evidence>
<feature type="compositionally biased region" description="Low complexity" evidence="5">
    <location>
        <begin position="310"/>
        <end position="331"/>
    </location>
</feature>
<dbReference type="SMART" id="SM00398">
    <property type="entry name" value="HMG"/>
    <property type="match status" value="1"/>
</dbReference>
<dbReference type="GO" id="GO:0001228">
    <property type="term" value="F:DNA-binding transcription activator activity, RNA polymerase II-specific"/>
    <property type="evidence" value="ECO:0007669"/>
    <property type="project" value="TreeGrafter"/>
</dbReference>
<dbReference type="FunFam" id="1.10.30.10:FF:000002">
    <property type="entry name" value="transcription factor Sox-2"/>
    <property type="match status" value="1"/>
</dbReference>
<dbReference type="GO" id="GO:0030182">
    <property type="term" value="P:neuron differentiation"/>
    <property type="evidence" value="ECO:0007669"/>
    <property type="project" value="TreeGrafter"/>
</dbReference>
<evidence type="ECO:0000313" key="7">
    <source>
        <dbReference type="EMBL" id="RWS30242.1"/>
    </source>
</evidence>
<dbReference type="PANTHER" id="PTHR10270:SF324">
    <property type="entry name" value="SOX DOMAIN-CONTAINING PROTEIN DICHAETE-RELATED"/>
    <property type="match status" value="1"/>
</dbReference>
<dbReference type="GO" id="GO:0007420">
    <property type="term" value="P:brain development"/>
    <property type="evidence" value="ECO:0007669"/>
    <property type="project" value="TreeGrafter"/>
</dbReference>
<dbReference type="GO" id="GO:0005634">
    <property type="term" value="C:nucleus"/>
    <property type="evidence" value="ECO:0007669"/>
    <property type="project" value="UniProtKB-SubCell"/>
</dbReference>
<dbReference type="SUPFAM" id="SSF47095">
    <property type="entry name" value="HMG-box"/>
    <property type="match status" value="1"/>
</dbReference>
<dbReference type="STRING" id="299467.A0A443SRY0"/>
<dbReference type="InterPro" id="IPR036910">
    <property type="entry name" value="HMG_box_dom_sf"/>
</dbReference>
<feature type="domain" description="HMG box" evidence="6">
    <location>
        <begin position="14"/>
        <end position="82"/>
    </location>
</feature>
<proteinExistence type="predicted"/>
<dbReference type="AlphaFoldDB" id="A0A443SRY0"/>
<dbReference type="OrthoDB" id="6247875at2759"/>
<dbReference type="GO" id="GO:0000122">
    <property type="term" value="P:negative regulation of transcription by RNA polymerase II"/>
    <property type="evidence" value="ECO:0007669"/>
    <property type="project" value="TreeGrafter"/>
</dbReference>
<dbReference type="VEuPathDB" id="VectorBase:LDEU001799"/>
<feature type="region of interest" description="Disordered" evidence="5">
    <location>
        <begin position="285"/>
        <end position="332"/>
    </location>
</feature>